<keyword evidence="2" id="KW-0812">Transmembrane</keyword>
<name>A0A1G8B981_9FLAO</name>
<protein>
    <submittedName>
        <fullName evidence="3">Uncharacterized protein</fullName>
    </submittedName>
</protein>
<evidence type="ECO:0000256" key="2">
    <source>
        <dbReference type="SAM" id="Phobius"/>
    </source>
</evidence>
<sequence length="391" mass="45094">MKNLIVLIFSSLCLVALHGQSKPISDEQWITIVDHTNAIVTKSYIEKLKLNEKESLDYSDNLKVRLNKSSLNYPLPFDSLEILLKQEFKKTLEKVSFKINETKSKEKDLDTLFNSIGIILKDVKEEKLIDSEPLSILHKDIDRFINPKVDENVEKNANVTAKIEVIPTRGKSIFTLSNAVIVFLLALLIIFIIRSINKGKKIRELEALRKEERNVNKTYSLEIPKLNNEISSLRKEITRLKNELKKVKYNSNDNFNSSPPSSYSENETENIKEWDTSIPKPVLTSFYAGKSNPNRIFVKTTQEILDQETIFKFTYIDSTKTSAEFEVVLVNDFMMRQIINSPDDFLYRVCNNANSNQDFQRTIITERKGIARLVNGEWVVSESDKALIKFQ</sequence>
<dbReference type="SUPFAM" id="SSF161270">
    <property type="entry name" value="PspA lactotransferrin-binding region"/>
    <property type="match status" value="1"/>
</dbReference>
<evidence type="ECO:0000313" key="4">
    <source>
        <dbReference type="Proteomes" id="UP000199492"/>
    </source>
</evidence>
<evidence type="ECO:0000313" key="3">
    <source>
        <dbReference type="EMBL" id="SDH29738.1"/>
    </source>
</evidence>
<dbReference type="RefSeq" id="WP_092467070.1">
    <property type="nucleotide sequence ID" value="NZ_FNCZ01000002.1"/>
</dbReference>
<dbReference type="Proteomes" id="UP000199492">
    <property type="component" value="Unassembled WGS sequence"/>
</dbReference>
<feature type="transmembrane region" description="Helical" evidence="2">
    <location>
        <begin position="173"/>
        <end position="193"/>
    </location>
</feature>
<proteinExistence type="predicted"/>
<keyword evidence="1" id="KW-0175">Coiled coil</keyword>
<dbReference type="STRING" id="262004.SAMN04489796_102190"/>
<dbReference type="AlphaFoldDB" id="A0A1G8B981"/>
<keyword evidence="4" id="KW-1185">Reference proteome</keyword>
<evidence type="ECO:0000256" key="1">
    <source>
        <dbReference type="SAM" id="Coils"/>
    </source>
</evidence>
<accession>A0A1G8B981</accession>
<keyword evidence="2" id="KW-1133">Transmembrane helix</keyword>
<feature type="coiled-coil region" evidence="1">
    <location>
        <begin position="202"/>
        <end position="250"/>
    </location>
</feature>
<organism evidence="3 4">
    <name type="scientific">Winogradskyella thalassocola</name>
    <dbReference type="NCBI Taxonomy" id="262004"/>
    <lineage>
        <taxon>Bacteria</taxon>
        <taxon>Pseudomonadati</taxon>
        <taxon>Bacteroidota</taxon>
        <taxon>Flavobacteriia</taxon>
        <taxon>Flavobacteriales</taxon>
        <taxon>Flavobacteriaceae</taxon>
        <taxon>Winogradskyella</taxon>
    </lineage>
</organism>
<dbReference type="EMBL" id="FNCZ01000002">
    <property type="protein sequence ID" value="SDH29738.1"/>
    <property type="molecule type" value="Genomic_DNA"/>
</dbReference>
<dbReference type="OrthoDB" id="1423654at2"/>
<reference evidence="4" key="1">
    <citation type="submission" date="2016-10" db="EMBL/GenBank/DDBJ databases">
        <authorList>
            <person name="Varghese N."/>
            <person name="Submissions S."/>
        </authorList>
    </citation>
    <scope>NUCLEOTIDE SEQUENCE [LARGE SCALE GENOMIC DNA]</scope>
    <source>
        <strain evidence="4">DSM 15363</strain>
    </source>
</reference>
<gene>
    <name evidence="3" type="ORF">SAMN04489796_102190</name>
</gene>
<keyword evidence="2" id="KW-0472">Membrane</keyword>